<reference evidence="1" key="1">
    <citation type="submission" date="2023-04" db="EMBL/GenBank/DDBJ databases">
        <title>Draft Genome sequencing of Naganishia species isolated from polar environments using Oxford Nanopore Technology.</title>
        <authorList>
            <person name="Leo P."/>
            <person name="Venkateswaran K."/>
        </authorList>
    </citation>
    <scope>NUCLEOTIDE SEQUENCE</scope>
    <source>
        <strain evidence="1">MNA-CCFEE 5261</strain>
    </source>
</reference>
<organism evidence="1 2">
    <name type="scientific">Naganishia cerealis</name>
    <dbReference type="NCBI Taxonomy" id="610337"/>
    <lineage>
        <taxon>Eukaryota</taxon>
        <taxon>Fungi</taxon>
        <taxon>Dikarya</taxon>
        <taxon>Basidiomycota</taxon>
        <taxon>Agaricomycotina</taxon>
        <taxon>Tremellomycetes</taxon>
        <taxon>Filobasidiales</taxon>
        <taxon>Filobasidiaceae</taxon>
        <taxon>Naganishia</taxon>
    </lineage>
</organism>
<proteinExistence type="predicted"/>
<accession>A0ACC2VDH4</accession>
<name>A0ACC2VDH4_9TREE</name>
<gene>
    <name evidence="1" type="ORF">QFC19_006788</name>
</gene>
<protein>
    <submittedName>
        <fullName evidence="1">Uncharacterized protein</fullName>
    </submittedName>
</protein>
<comment type="caution">
    <text evidence="1">The sequence shown here is derived from an EMBL/GenBank/DDBJ whole genome shotgun (WGS) entry which is preliminary data.</text>
</comment>
<dbReference type="EMBL" id="JASBWR010000086">
    <property type="protein sequence ID" value="KAJ9097418.1"/>
    <property type="molecule type" value="Genomic_DNA"/>
</dbReference>
<dbReference type="Proteomes" id="UP001241377">
    <property type="component" value="Unassembled WGS sequence"/>
</dbReference>
<keyword evidence="2" id="KW-1185">Reference proteome</keyword>
<sequence>MQARLRTTSAKPSTPSAQRKTVTGVRINTRAIPSGETPQYVAPSSSTSSSRVSASTSYSAYEHRSTKTKNGVPSSSKSTEENLTYKPDEIADSSAKIADESLDRWEEAFQEDFAGLSEDAIFKAISRPPNVPGVEAWGIPPPTSEKPSASLQAKVSNFLKLKLEQDRHINTTLLASTAFANPHIYSKLQKAQETALLAAQSSGKRKNIDFTTGSTSRSSTSSRNELPSRAAGKYAQLPPRNVSVEAGEGRSGSRERSKRESRSFRDGSSRPRDDTFSLTTGEEGVSRRYERDREGEGKRNQQSRRWD</sequence>
<evidence type="ECO:0000313" key="2">
    <source>
        <dbReference type="Proteomes" id="UP001241377"/>
    </source>
</evidence>
<evidence type="ECO:0000313" key="1">
    <source>
        <dbReference type="EMBL" id="KAJ9097418.1"/>
    </source>
</evidence>